<evidence type="ECO:0000313" key="3">
    <source>
        <dbReference type="EMBL" id="VYT22261.1"/>
    </source>
</evidence>
<dbReference type="CDD" id="cd16935">
    <property type="entry name" value="HATPase_AgrC-ComD-like"/>
    <property type="match status" value="1"/>
</dbReference>
<dbReference type="AlphaFoldDB" id="A0A6N2V1L1"/>
<dbReference type="Pfam" id="PF14501">
    <property type="entry name" value="HATPase_c_5"/>
    <property type="match status" value="1"/>
</dbReference>
<evidence type="ECO:0000256" key="1">
    <source>
        <dbReference type="SAM" id="Phobius"/>
    </source>
</evidence>
<evidence type="ECO:0000259" key="2">
    <source>
        <dbReference type="Pfam" id="PF14501"/>
    </source>
</evidence>
<dbReference type="GO" id="GO:0042802">
    <property type="term" value="F:identical protein binding"/>
    <property type="evidence" value="ECO:0007669"/>
    <property type="project" value="TreeGrafter"/>
</dbReference>
<feature type="domain" description="Sensor histidine kinase NatK-like C-terminal" evidence="2">
    <location>
        <begin position="276"/>
        <end position="368"/>
    </location>
</feature>
<keyword evidence="1" id="KW-1133">Transmembrane helix</keyword>
<dbReference type="InterPro" id="IPR036890">
    <property type="entry name" value="HATPase_C_sf"/>
</dbReference>
<feature type="transmembrane region" description="Helical" evidence="1">
    <location>
        <begin position="74"/>
        <end position="94"/>
    </location>
</feature>
<gene>
    <name evidence="3" type="ORF">BHLFYP23_00700</name>
</gene>
<dbReference type="RefSeq" id="WP_156342603.1">
    <property type="nucleotide sequence ID" value="NZ_CACRSY010000014.1"/>
</dbReference>
<protein>
    <submittedName>
        <fullName evidence="3">Histidine kinase-, DNA gyrase B-, and HSP90-like ATPase</fullName>
    </submittedName>
</protein>
<accession>A0A6N2V1L1</accession>
<keyword evidence="1" id="KW-0812">Transmembrane</keyword>
<proteinExistence type="predicted"/>
<keyword evidence="1" id="KW-0472">Membrane</keyword>
<sequence>MDIFYGVEIILFLGLCIWFSRKVKKQAQERLIFYFLLFFAGIFISYVLSVHLKSTILSGIIWNMSWLYVIEDPFAVSRIGAALIRWMIDIFWILILDGMMKQQSVLTLKRGQKLIFWTMPILSVIFLISLLIIGDYYVRWNGYALIIFNIVLLFGMNLVVFYSYQLVAKSCENKQREELLYQHYLKLEESYQASRKIVHDLKNHMQVITELYEMGEIQKAKQYNQEVFHILNQSHHLWYTENRMLNIILNEKLCHKNLQNVKLELDIQEHCLDRINEMDITTIFANLLDNAIEAIGSEGQEPRFLKISVKEAKNFLIIHVANSMGNMQKQEKKHEGLGLGNVKEAVEKYEGICTIEKNEKQFQVIIMISSNHFQEVEKNEKK</sequence>
<dbReference type="PANTHER" id="PTHR40448:SF1">
    <property type="entry name" value="TWO-COMPONENT SENSOR HISTIDINE KINASE"/>
    <property type="match status" value="1"/>
</dbReference>
<keyword evidence="3" id="KW-0418">Kinase</keyword>
<dbReference type="GO" id="GO:0016301">
    <property type="term" value="F:kinase activity"/>
    <property type="evidence" value="ECO:0007669"/>
    <property type="project" value="UniProtKB-KW"/>
</dbReference>
<organism evidence="3">
    <name type="scientific">Blautia hansenii</name>
    <name type="common">Ruminococcus hansenii</name>
    <dbReference type="NCBI Taxonomy" id="1322"/>
    <lineage>
        <taxon>Bacteria</taxon>
        <taxon>Bacillati</taxon>
        <taxon>Bacillota</taxon>
        <taxon>Clostridia</taxon>
        <taxon>Lachnospirales</taxon>
        <taxon>Lachnospiraceae</taxon>
        <taxon>Blautia</taxon>
    </lineage>
</organism>
<dbReference type="SUPFAM" id="SSF55874">
    <property type="entry name" value="ATPase domain of HSP90 chaperone/DNA topoisomerase II/histidine kinase"/>
    <property type="match status" value="1"/>
</dbReference>
<name>A0A6N2V1L1_BLAHA</name>
<feature type="transmembrane region" description="Helical" evidence="1">
    <location>
        <begin position="6"/>
        <end position="21"/>
    </location>
</feature>
<feature type="transmembrane region" description="Helical" evidence="1">
    <location>
        <begin position="33"/>
        <end position="62"/>
    </location>
</feature>
<dbReference type="Gene3D" id="3.30.565.10">
    <property type="entry name" value="Histidine kinase-like ATPase, C-terminal domain"/>
    <property type="match status" value="1"/>
</dbReference>
<feature type="transmembrane region" description="Helical" evidence="1">
    <location>
        <begin position="143"/>
        <end position="164"/>
    </location>
</feature>
<dbReference type="EMBL" id="CACRSY010000014">
    <property type="protein sequence ID" value="VYT22261.1"/>
    <property type="molecule type" value="Genomic_DNA"/>
</dbReference>
<dbReference type="InterPro" id="IPR032834">
    <property type="entry name" value="NatK-like_C"/>
</dbReference>
<feature type="transmembrane region" description="Helical" evidence="1">
    <location>
        <begin position="114"/>
        <end position="137"/>
    </location>
</feature>
<keyword evidence="3" id="KW-0808">Transferase</keyword>
<dbReference type="PANTHER" id="PTHR40448">
    <property type="entry name" value="TWO-COMPONENT SENSOR HISTIDINE KINASE"/>
    <property type="match status" value="1"/>
</dbReference>
<reference evidence="3" key="1">
    <citation type="submission" date="2019-11" db="EMBL/GenBank/DDBJ databases">
        <authorList>
            <person name="Feng L."/>
        </authorList>
    </citation>
    <scope>NUCLEOTIDE SEQUENCE</scope>
    <source>
        <strain evidence="3">BhanseniiLFYP23</strain>
    </source>
</reference>